<accession>A0AAU9TAC4</accession>
<feature type="chain" id="PRO_5043695432" description="MD-2-related lipid-recognition domain-containing protein" evidence="1">
    <location>
        <begin position="23"/>
        <end position="149"/>
    </location>
</feature>
<dbReference type="InterPro" id="IPR003172">
    <property type="entry name" value="ML_dom"/>
</dbReference>
<organism evidence="3 4">
    <name type="scientific">Thlaspi arvense</name>
    <name type="common">Field penny-cress</name>
    <dbReference type="NCBI Taxonomy" id="13288"/>
    <lineage>
        <taxon>Eukaryota</taxon>
        <taxon>Viridiplantae</taxon>
        <taxon>Streptophyta</taxon>
        <taxon>Embryophyta</taxon>
        <taxon>Tracheophyta</taxon>
        <taxon>Spermatophyta</taxon>
        <taxon>Magnoliopsida</taxon>
        <taxon>eudicotyledons</taxon>
        <taxon>Gunneridae</taxon>
        <taxon>Pentapetalae</taxon>
        <taxon>rosids</taxon>
        <taxon>malvids</taxon>
        <taxon>Brassicales</taxon>
        <taxon>Brassicaceae</taxon>
        <taxon>Thlaspideae</taxon>
        <taxon>Thlaspi</taxon>
    </lineage>
</organism>
<dbReference type="Pfam" id="PF02221">
    <property type="entry name" value="E1_DerP2_DerF2"/>
    <property type="match status" value="1"/>
</dbReference>
<gene>
    <name evidence="3" type="ORF">TAV2_LOCUS23728</name>
</gene>
<evidence type="ECO:0000256" key="1">
    <source>
        <dbReference type="SAM" id="SignalP"/>
    </source>
</evidence>
<evidence type="ECO:0000313" key="4">
    <source>
        <dbReference type="Proteomes" id="UP000836841"/>
    </source>
</evidence>
<dbReference type="PANTHER" id="PTHR11306:SF54">
    <property type="entry name" value="MD-2-RELATED LIPID RECOGNITION DOMAIN-CONTAINING PROTEIN-RELATED"/>
    <property type="match status" value="1"/>
</dbReference>
<dbReference type="AlphaFoldDB" id="A0AAU9TAC4"/>
<dbReference type="GO" id="GO:0015918">
    <property type="term" value="P:sterol transport"/>
    <property type="evidence" value="ECO:0007669"/>
    <property type="project" value="InterPro"/>
</dbReference>
<evidence type="ECO:0000313" key="3">
    <source>
        <dbReference type="EMBL" id="CAH2079692.1"/>
    </source>
</evidence>
<dbReference type="EMBL" id="OU466863">
    <property type="protein sequence ID" value="CAH2079692.1"/>
    <property type="molecule type" value="Genomic_DNA"/>
</dbReference>
<feature type="signal peptide" evidence="1">
    <location>
        <begin position="1"/>
        <end position="22"/>
    </location>
</feature>
<protein>
    <recommendedName>
        <fullName evidence="2">MD-2-related lipid-recognition domain-containing protein</fullName>
    </recommendedName>
</protein>
<keyword evidence="4" id="KW-1185">Reference proteome</keyword>
<feature type="non-terminal residue" evidence="3">
    <location>
        <position position="1"/>
    </location>
</feature>
<proteinExistence type="predicted"/>
<reference evidence="3 4" key="1">
    <citation type="submission" date="2022-03" db="EMBL/GenBank/DDBJ databases">
        <authorList>
            <person name="Nunn A."/>
            <person name="Chopra R."/>
            <person name="Nunn A."/>
            <person name="Contreras Garrido A."/>
        </authorList>
    </citation>
    <scope>NUCLEOTIDE SEQUENCE [LARGE SCALE GENOMIC DNA]</scope>
</reference>
<name>A0AAU9TAC4_THLAR</name>
<dbReference type="InterPro" id="IPR039670">
    <property type="entry name" value="NPC2-like"/>
</dbReference>
<dbReference type="PANTHER" id="PTHR11306">
    <property type="entry name" value="NIEMANN PICK TYPE C2 PROTEIN NPC2-RELATED"/>
    <property type="match status" value="1"/>
</dbReference>
<keyword evidence="1" id="KW-0732">Signal</keyword>
<dbReference type="GO" id="GO:0032934">
    <property type="term" value="F:sterol binding"/>
    <property type="evidence" value="ECO:0007669"/>
    <property type="project" value="InterPro"/>
</dbReference>
<sequence length="149" mass="16494">MAIYHLQPLLLLLASIFLSVDFEYCNKSGYDYGNITRVEIPQDPVSLDDEPTIKIFGAAYSKSIPCDSEVNLEVSTIVSNVSHFATDYNFCDSADECPIQPDTNFVLTLPNLPLIQVEGDRNGESHDKATTIMCIEFMLHILPSTSISA</sequence>
<dbReference type="SMART" id="SM00737">
    <property type="entry name" value="ML"/>
    <property type="match status" value="1"/>
</dbReference>
<evidence type="ECO:0000259" key="2">
    <source>
        <dbReference type="SMART" id="SM00737"/>
    </source>
</evidence>
<feature type="domain" description="MD-2-related lipid-recognition" evidence="2">
    <location>
        <begin position="22"/>
        <end position="139"/>
    </location>
</feature>
<dbReference type="Proteomes" id="UP000836841">
    <property type="component" value="Chromosome 7"/>
</dbReference>